<feature type="domain" description="YbaK/aminoacyl-tRNA synthetase-associated" evidence="1">
    <location>
        <begin position="23"/>
        <end position="143"/>
    </location>
</feature>
<dbReference type="AlphaFoldDB" id="I6YU68"/>
<dbReference type="OrthoDB" id="9786549at2"/>
<proteinExistence type="predicted"/>
<keyword evidence="3" id="KW-1185">Reference proteome</keyword>
<gene>
    <name evidence="2" type="ordered locus">MROS_0856</name>
</gene>
<dbReference type="InterPro" id="IPR007214">
    <property type="entry name" value="YbaK/aa-tRNA-synth-assoc-dom"/>
</dbReference>
<dbReference type="eggNOG" id="COG2606">
    <property type="taxonomic scope" value="Bacteria"/>
</dbReference>
<keyword evidence="2" id="KW-0030">Aminoacyl-tRNA synthetase</keyword>
<dbReference type="CDD" id="cd04332">
    <property type="entry name" value="YbaK_like"/>
    <property type="match status" value="1"/>
</dbReference>
<dbReference type="PANTHER" id="PTHR30411">
    <property type="entry name" value="CYTOPLASMIC PROTEIN"/>
    <property type="match status" value="1"/>
</dbReference>
<dbReference type="EMBL" id="CP003557">
    <property type="protein sequence ID" value="AFN74097.1"/>
    <property type="molecule type" value="Genomic_DNA"/>
</dbReference>
<dbReference type="Proteomes" id="UP000009011">
    <property type="component" value="Chromosome"/>
</dbReference>
<evidence type="ECO:0000313" key="3">
    <source>
        <dbReference type="Proteomes" id="UP000009011"/>
    </source>
</evidence>
<dbReference type="RefSeq" id="WP_014855533.1">
    <property type="nucleotide sequence ID" value="NC_018178.1"/>
</dbReference>
<dbReference type="Pfam" id="PF04073">
    <property type="entry name" value="tRNA_edit"/>
    <property type="match status" value="1"/>
</dbReference>
<evidence type="ECO:0000313" key="2">
    <source>
        <dbReference type="EMBL" id="AFN74097.1"/>
    </source>
</evidence>
<name>I6YU68_MELRP</name>
<organism evidence="2 3">
    <name type="scientific">Melioribacter roseus (strain DSM 23840 / JCM 17771 / VKM B-2668 / P3M-2)</name>
    <dbReference type="NCBI Taxonomy" id="1191523"/>
    <lineage>
        <taxon>Bacteria</taxon>
        <taxon>Pseudomonadati</taxon>
        <taxon>Ignavibacteriota</taxon>
        <taxon>Ignavibacteria</taxon>
        <taxon>Ignavibacteriales</taxon>
        <taxon>Melioribacteraceae</taxon>
        <taxon>Melioribacter</taxon>
    </lineage>
</organism>
<keyword evidence="2" id="KW-0436">Ligase</keyword>
<dbReference type="HOGENOM" id="CLU_094875_2_1_10"/>
<sequence length="157" mass="17714">MPSKKLKEFLDKNNVKYVAIKHSLAFTAQEIAASAHIKGKNLAKTVLVKVDGKMIMVVLPASYKVNFDQLREAFGNENVRLANEQEFMDKFPECEVGAMPPFGNLYGLDVYVDESLAEDEEIAFNAGTHTELIQMAYADFERLVQPKKMKFSFLSKV</sequence>
<reference evidence="2 3" key="1">
    <citation type="journal article" date="2013" name="PLoS ONE">
        <title>Genomic analysis of Melioribacter roseus, facultatively anaerobic organotrophic bacterium representing a novel deep lineage within Bacteriodetes/Chlorobi group.</title>
        <authorList>
            <person name="Kadnikov V.V."/>
            <person name="Mardanov A.V."/>
            <person name="Podosokorskaya O.A."/>
            <person name="Gavrilov S.N."/>
            <person name="Kublanov I.V."/>
            <person name="Beletsky A.V."/>
            <person name="Bonch-Osmolovskaya E.A."/>
            <person name="Ravin N.V."/>
        </authorList>
    </citation>
    <scope>NUCLEOTIDE SEQUENCE [LARGE SCALE GENOMIC DNA]</scope>
    <source>
        <strain evidence="3">JCM 17771 / P3M-2</strain>
    </source>
</reference>
<dbReference type="PATRIC" id="fig|1191523.3.peg.904"/>
<dbReference type="STRING" id="1191523.MROS_0856"/>
<dbReference type="KEGG" id="mro:MROS_0856"/>
<evidence type="ECO:0000259" key="1">
    <source>
        <dbReference type="Pfam" id="PF04073"/>
    </source>
</evidence>
<protein>
    <submittedName>
        <fullName evidence="2">YbaK/prolyl-tRNA synthetase associated region</fullName>
    </submittedName>
</protein>
<dbReference type="PANTHER" id="PTHR30411:SF9">
    <property type="entry name" value="MULTIFUNCTIONAL SER_THR-TRNA DEACYLASE PROXP-Y"/>
    <property type="match status" value="1"/>
</dbReference>
<dbReference type="InterPro" id="IPR036754">
    <property type="entry name" value="YbaK/aa-tRNA-synt-asso_dom_sf"/>
</dbReference>
<dbReference type="SUPFAM" id="SSF55826">
    <property type="entry name" value="YbaK/ProRS associated domain"/>
    <property type="match status" value="1"/>
</dbReference>
<dbReference type="Gene3D" id="3.90.960.10">
    <property type="entry name" value="YbaK/aminoacyl-tRNA synthetase-associated domain"/>
    <property type="match status" value="1"/>
</dbReference>
<dbReference type="GO" id="GO:0002161">
    <property type="term" value="F:aminoacyl-tRNA deacylase activity"/>
    <property type="evidence" value="ECO:0007669"/>
    <property type="project" value="InterPro"/>
</dbReference>
<accession>I6YU68</accession>
<dbReference type="GO" id="GO:0004812">
    <property type="term" value="F:aminoacyl-tRNA ligase activity"/>
    <property type="evidence" value="ECO:0007669"/>
    <property type="project" value="UniProtKB-KW"/>
</dbReference>